<dbReference type="RefSeq" id="WP_044039547.1">
    <property type="nucleotide sequence ID" value="NZ_HG917868.1"/>
</dbReference>
<evidence type="ECO:0000313" key="2">
    <source>
        <dbReference type="Proteomes" id="UP000019426"/>
    </source>
</evidence>
<protein>
    <recommendedName>
        <fullName evidence="3">2'-5' RNA ligase</fullName>
    </recommendedName>
</protein>
<dbReference type="KEGG" id="clt:CM240_2636"/>
<gene>
    <name evidence="1" type="ORF">CM240_2636</name>
</gene>
<dbReference type="PATRIC" id="fig|1216932.3.peg.2603"/>
<sequence>MKYNLVALFDNDSNRFIDFNYKHDSKRNKIIHHIPFHIVLETIDDPDIIKLNDLILKILKPYKRFKIHFNTLSTLSSNNKNQYLSVEEKGYINGLVRNLNEDLKLSGFKVRDLDNNENLFVSLSQNSPKNLNSKSNLSQTSIDSFAKIEKIELWKIIGNKKHSVVHTYNLREF</sequence>
<dbReference type="Gene3D" id="3.90.1140.10">
    <property type="entry name" value="Cyclic phosphodiesterase"/>
    <property type="match status" value="1"/>
</dbReference>
<keyword evidence="2" id="KW-1185">Reference proteome</keyword>
<proteinExistence type="predicted"/>
<name>W6SJA3_9CLOT</name>
<accession>W6SJA3</accession>
<dbReference type="STRING" id="1216932.CM240_2636"/>
<evidence type="ECO:0008006" key="3">
    <source>
        <dbReference type="Google" id="ProtNLM"/>
    </source>
</evidence>
<dbReference type="eggNOG" id="COG1514">
    <property type="taxonomic scope" value="Bacteria"/>
</dbReference>
<dbReference type="EMBL" id="HG917868">
    <property type="protein sequence ID" value="CDM69760.1"/>
    <property type="molecule type" value="Genomic_DNA"/>
</dbReference>
<dbReference type="OrthoDB" id="2112057at2"/>
<dbReference type="Proteomes" id="UP000019426">
    <property type="component" value="Chromosome M2/40_rep1"/>
</dbReference>
<dbReference type="AlphaFoldDB" id="W6SJA3"/>
<dbReference type="HOGENOM" id="CLU_1479595_0_0_9"/>
<reference evidence="1 2" key="1">
    <citation type="submission" date="2013-11" db="EMBL/GenBank/DDBJ databases">
        <title>Complete genome sequence of Clostridum sp. M2/40.</title>
        <authorList>
            <person name="Wibberg D."/>
            <person name="Puehler A."/>
            <person name="Schlueter A."/>
        </authorList>
    </citation>
    <scope>NUCLEOTIDE SEQUENCE [LARGE SCALE GENOMIC DNA]</scope>
    <source>
        <strain evidence="2">M2/40</strain>
    </source>
</reference>
<organism evidence="1 2">
    <name type="scientific">Clostridium bornimense</name>
    <dbReference type="NCBI Taxonomy" id="1216932"/>
    <lineage>
        <taxon>Bacteria</taxon>
        <taxon>Bacillati</taxon>
        <taxon>Bacillota</taxon>
        <taxon>Clostridia</taxon>
        <taxon>Eubacteriales</taxon>
        <taxon>Clostridiaceae</taxon>
        <taxon>Clostridium</taxon>
    </lineage>
</organism>
<evidence type="ECO:0000313" key="1">
    <source>
        <dbReference type="EMBL" id="CDM69760.1"/>
    </source>
</evidence>